<dbReference type="NCBIfam" id="TIGR02804">
    <property type="entry name" value="ExbD_2"/>
    <property type="match status" value="1"/>
</dbReference>
<evidence type="ECO:0000256" key="6">
    <source>
        <dbReference type="ARBA" id="ARBA00022448"/>
    </source>
</evidence>
<gene>
    <name evidence="15" type="ORF">NY40_0329</name>
</gene>
<evidence type="ECO:0000256" key="7">
    <source>
        <dbReference type="ARBA" id="ARBA00022475"/>
    </source>
</evidence>
<evidence type="ECO:0000256" key="10">
    <source>
        <dbReference type="ARBA" id="ARBA00022927"/>
    </source>
</evidence>
<proteinExistence type="inferred from homology"/>
<dbReference type="PANTHER" id="PTHR30558">
    <property type="entry name" value="EXBD MEMBRANE COMPONENT OF PMF-DRIVEN MACROMOLECULE IMPORT SYSTEM"/>
    <property type="match status" value="1"/>
</dbReference>
<evidence type="ECO:0000256" key="13">
    <source>
        <dbReference type="RuleBase" id="RU003879"/>
    </source>
</evidence>
<evidence type="ECO:0000256" key="11">
    <source>
        <dbReference type="ARBA" id="ARBA00022989"/>
    </source>
</evidence>
<dbReference type="Pfam" id="PF02472">
    <property type="entry name" value="ExbD"/>
    <property type="match status" value="1"/>
</dbReference>
<organism evidence="15 16">
    <name type="scientific">Helicobacter pylori NY40</name>
    <dbReference type="NCBI Taxonomy" id="1426844"/>
    <lineage>
        <taxon>Bacteria</taxon>
        <taxon>Pseudomonadati</taxon>
        <taxon>Campylobacterota</taxon>
        <taxon>Epsilonproteobacteria</taxon>
        <taxon>Campylobacterales</taxon>
        <taxon>Helicobacteraceae</taxon>
        <taxon>Helicobacter</taxon>
    </lineage>
</organism>
<sequence>MKSIRRGDGLNVVPFIDIMLVLLAIVLSVSTFIAQGKIKVSLPNAKNAEKSQPNDQKVVVISVDEHDNIFVDDKPTNLEALSAVIKQTDPKTLIDLKSDKSSRFETFISIMDILKEHNHENFSISTEAQ</sequence>
<reference evidence="15 16" key="1">
    <citation type="submission" date="2013-11" db="EMBL/GenBank/DDBJ databases">
        <title>Estimation of Helicobacter pylori bacteriophage ecology using H. pylori isolates.</title>
        <authorList>
            <person name="Uchiyama J."/>
            <person name="Takemura-Uchiyama I."/>
            <person name="Ujihara T."/>
            <person name="Matsuzaki S."/>
        </authorList>
    </citation>
    <scope>NUCLEOTIDE SEQUENCE [LARGE SCALE GENOMIC DNA]</scope>
    <source>
        <strain evidence="15 16">NY40</strain>
    </source>
</reference>
<keyword evidence="9 13" id="KW-0812">Transmembrane</keyword>
<dbReference type="InterPro" id="IPR003400">
    <property type="entry name" value="ExbD"/>
</dbReference>
<evidence type="ECO:0000256" key="4">
    <source>
        <dbReference type="ARBA" id="ARBA00011471"/>
    </source>
</evidence>
<dbReference type="RefSeq" id="WP_041049923.1">
    <property type="nucleotide sequence ID" value="NZ_AP014523.1"/>
</dbReference>
<feature type="transmembrane region" description="Helical" evidence="14">
    <location>
        <begin position="12"/>
        <end position="34"/>
    </location>
</feature>
<dbReference type="Gene3D" id="3.30.420.270">
    <property type="match status" value="1"/>
</dbReference>
<comment type="subunit">
    <text evidence="4">The accessory proteins ExbB and ExbD seem to form a complex with TonB.</text>
</comment>
<keyword evidence="10 13" id="KW-0653">Protein transport</keyword>
<keyword evidence="11 14" id="KW-1133">Transmembrane helix</keyword>
<evidence type="ECO:0000256" key="9">
    <source>
        <dbReference type="ARBA" id="ARBA00022692"/>
    </source>
</evidence>
<dbReference type="PANTHER" id="PTHR30558:SF12">
    <property type="entry name" value="BIOPOLYMER TRANSPORT PROTEIN EXBD"/>
    <property type="match status" value="1"/>
</dbReference>
<comment type="similarity">
    <text evidence="3 13">Belongs to the ExbD/TolR family.</text>
</comment>
<comment type="subcellular location">
    <subcellularLocation>
        <location evidence="2">Cell inner membrane</location>
        <topology evidence="2">Single-pass type II membrane protein</topology>
    </subcellularLocation>
    <subcellularLocation>
        <location evidence="13">Cell membrane</location>
        <topology evidence="13">Single-pass type II membrane protein</topology>
    </subcellularLocation>
</comment>
<dbReference type="HOGENOM" id="CLU_085305_2_0_7"/>
<evidence type="ECO:0000256" key="2">
    <source>
        <dbReference type="ARBA" id="ARBA00004249"/>
    </source>
</evidence>
<keyword evidence="7" id="KW-1003">Cell membrane</keyword>
<keyword evidence="8" id="KW-0997">Cell inner membrane</keyword>
<dbReference type="EMBL" id="AP014523">
    <property type="protein sequence ID" value="BAO97352.1"/>
    <property type="molecule type" value="Genomic_DNA"/>
</dbReference>
<dbReference type="AlphaFoldDB" id="A0A060PZN6"/>
<evidence type="ECO:0000313" key="15">
    <source>
        <dbReference type="EMBL" id="BAO97352.1"/>
    </source>
</evidence>
<dbReference type="GO" id="GO:0015031">
    <property type="term" value="P:protein transport"/>
    <property type="evidence" value="ECO:0007669"/>
    <property type="project" value="UniProtKB-KW"/>
</dbReference>
<evidence type="ECO:0000256" key="3">
    <source>
        <dbReference type="ARBA" id="ARBA00005811"/>
    </source>
</evidence>
<evidence type="ECO:0000256" key="8">
    <source>
        <dbReference type="ARBA" id="ARBA00022519"/>
    </source>
</evidence>
<dbReference type="Proteomes" id="UP000031662">
    <property type="component" value="Chromosome"/>
</dbReference>
<keyword evidence="12 14" id="KW-0472">Membrane</keyword>
<evidence type="ECO:0000256" key="1">
    <source>
        <dbReference type="ARBA" id="ARBA00003540"/>
    </source>
</evidence>
<evidence type="ECO:0000313" key="16">
    <source>
        <dbReference type="Proteomes" id="UP000031662"/>
    </source>
</evidence>
<protein>
    <recommendedName>
        <fullName evidence="5">Biopolymer transport protein ExbD</fullName>
    </recommendedName>
</protein>
<evidence type="ECO:0000256" key="14">
    <source>
        <dbReference type="SAM" id="Phobius"/>
    </source>
</evidence>
<dbReference type="InterPro" id="IPR014171">
    <property type="entry name" value="TonB_ExbD_2"/>
</dbReference>
<comment type="function">
    <text evidence="1">Involved in the TonB-dependent energy-dependent transport of various receptor-bound substrates.</text>
</comment>
<name>A0A060PZN6_HELPX</name>
<evidence type="ECO:0000256" key="5">
    <source>
        <dbReference type="ARBA" id="ARBA00022090"/>
    </source>
</evidence>
<keyword evidence="6 13" id="KW-0813">Transport</keyword>
<evidence type="ECO:0000256" key="12">
    <source>
        <dbReference type="ARBA" id="ARBA00023136"/>
    </source>
</evidence>
<dbReference type="GO" id="GO:0005886">
    <property type="term" value="C:plasma membrane"/>
    <property type="evidence" value="ECO:0007669"/>
    <property type="project" value="UniProtKB-SubCell"/>
</dbReference>
<accession>A0A060PZN6</accession>
<dbReference type="GO" id="GO:0022857">
    <property type="term" value="F:transmembrane transporter activity"/>
    <property type="evidence" value="ECO:0007669"/>
    <property type="project" value="InterPro"/>
</dbReference>